<organism evidence="3 4">
    <name type="scientific">Albidovulum sediminis</name>
    <dbReference type="NCBI Taxonomy" id="3066345"/>
    <lineage>
        <taxon>Bacteria</taxon>
        <taxon>Pseudomonadati</taxon>
        <taxon>Pseudomonadota</taxon>
        <taxon>Alphaproteobacteria</taxon>
        <taxon>Rhodobacterales</taxon>
        <taxon>Paracoccaceae</taxon>
        <taxon>Albidovulum</taxon>
    </lineage>
</organism>
<dbReference type="Gene3D" id="3.40.50.1820">
    <property type="entry name" value="alpha/beta hydrolase"/>
    <property type="match status" value="1"/>
</dbReference>
<keyword evidence="1" id="KW-0732">Signal</keyword>
<feature type="signal peptide" evidence="1">
    <location>
        <begin position="1"/>
        <end position="19"/>
    </location>
</feature>
<name>A0ABT2NSJ3_9RHOB</name>
<dbReference type="SUPFAM" id="SSF53474">
    <property type="entry name" value="alpha/beta-Hydrolases"/>
    <property type="match status" value="1"/>
</dbReference>
<dbReference type="InterPro" id="IPR029058">
    <property type="entry name" value="AB_hydrolase_fold"/>
</dbReference>
<comment type="caution">
    <text evidence="3">The sequence shown here is derived from an EMBL/GenBank/DDBJ whole genome shotgun (WGS) entry which is preliminary data.</text>
</comment>
<accession>A0ABT2NSJ3</accession>
<dbReference type="RefSeq" id="WP_261496306.1">
    <property type="nucleotide sequence ID" value="NZ_JAOCQF010000002.1"/>
</dbReference>
<evidence type="ECO:0000313" key="4">
    <source>
        <dbReference type="Proteomes" id="UP001205601"/>
    </source>
</evidence>
<sequence length="241" mass="26254">MRFLVILLGLLSLSLPARADCVVLLHGLARSDGSMRLMQTVLERKGYRTVNPDYPSTAAPIGDLVTEYVDPAVAACGKDRVHFVTHSMGGILARAWLIDHQPPEMGRVVMLAPPNHGSELIDVFGEVELFARILGPAGLSLGTGPGSAPNRLGPARFDLGVIAGDVSFNPIYSWVIDGKDDGKVSVASTRMRGMTDHIVLPTSHTFIMNNPRVIAETLQFLESGRFDHMMTLTQAVERLWR</sequence>
<keyword evidence="4" id="KW-1185">Reference proteome</keyword>
<proteinExistence type="predicted"/>
<gene>
    <name evidence="3" type="ORF">N5I32_13005</name>
</gene>
<evidence type="ECO:0000313" key="3">
    <source>
        <dbReference type="EMBL" id="MCT8330440.1"/>
    </source>
</evidence>
<reference evidence="4" key="1">
    <citation type="submission" date="2023-07" db="EMBL/GenBank/DDBJ databases">
        <title>Defluviimonas sediminis sp. nov., isolated from mangrove sediment.</title>
        <authorList>
            <person name="Liu L."/>
            <person name="Li J."/>
            <person name="Huang Y."/>
            <person name="Pan J."/>
            <person name="Li M."/>
        </authorList>
    </citation>
    <scope>NUCLEOTIDE SEQUENCE [LARGE SCALE GENOMIC DNA]</scope>
    <source>
        <strain evidence="4">FT324</strain>
    </source>
</reference>
<dbReference type="PANTHER" id="PTHR37946">
    <property type="entry name" value="SLL1969 PROTEIN"/>
    <property type="match status" value="1"/>
</dbReference>
<dbReference type="Pfam" id="PF12697">
    <property type="entry name" value="Abhydrolase_6"/>
    <property type="match status" value="1"/>
</dbReference>
<keyword evidence="3" id="KW-0378">Hydrolase</keyword>
<dbReference type="GO" id="GO:0016787">
    <property type="term" value="F:hydrolase activity"/>
    <property type="evidence" value="ECO:0007669"/>
    <property type="project" value="UniProtKB-KW"/>
</dbReference>
<evidence type="ECO:0000259" key="2">
    <source>
        <dbReference type="Pfam" id="PF12697"/>
    </source>
</evidence>
<dbReference type="InterPro" id="IPR000073">
    <property type="entry name" value="AB_hydrolase_1"/>
</dbReference>
<evidence type="ECO:0000256" key="1">
    <source>
        <dbReference type="SAM" id="SignalP"/>
    </source>
</evidence>
<feature type="chain" id="PRO_5047175749" evidence="1">
    <location>
        <begin position="20"/>
        <end position="241"/>
    </location>
</feature>
<protein>
    <submittedName>
        <fullName evidence="3">Alpha/beta fold hydrolase</fullName>
    </submittedName>
</protein>
<dbReference type="PANTHER" id="PTHR37946:SF1">
    <property type="entry name" value="SLL1969 PROTEIN"/>
    <property type="match status" value="1"/>
</dbReference>
<dbReference type="Proteomes" id="UP001205601">
    <property type="component" value="Unassembled WGS sequence"/>
</dbReference>
<dbReference type="EMBL" id="JAOCQF010000002">
    <property type="protein sequence ID" value="MCT8330440.1"/>
    <property type="molecule type" value="Genomic_DNA"/>
</dbReference>
<feature type="domain" description="AB hydrolase-1" evidence="2">
    <location>
        <begin position="22"/>
        <end position="137"/>
    </location>
</feature>